<name>A0A841ARZ8_9MICO</name>
<keyword evidence="2 5" id="KW-0812">Transmembrane</keyword>
<reference evidence="7 8" key="1">
    <citation type="submission" date="2020-08" db="EMBL/GenBank/DDBJ databases">
        <title>Sequencing the genomes of 1000 actinobacteria strains.</title>
        <authorList>
            <person name="Klenk H.-P."/>
        </authorList>
    </citation>
    <scope>NUCLEOTIDE SEQUENCE [LARGE SCALE GENOMIC DNA]</scope>
    <source>
        <strain evidence="7 8">DSM 105784</strain>
    </source>
</reference>
<accession>A0A841ARZ8</accession>
<dbReference type="InterPro" id="IPR010432">
    <property type="entry name" value="RDD"/>
</dbReference>
<feature type="transmembrane region" description="Helical" evidence="5">
    <location>
        <begin position="34"/>
        <end position="60"/>
    </location>
</feature>
<proteinExistence type="predicted"/>
<keyword evidence="4 5" id="KW-0472">Membrane</keyword>
<sequence>MPRDSAIDQSSYSVIDDAVITGEAVALDLRPASFILRAAGAAIDLIAYLGLFVLTVVFVFPVVIESLRLDDALIAALSVVTLVLAIVGIPIAVETLTRGKSLGKLAIGARIVRDDGGAIGFRHSFIRALLGVIEIFMTFGGIAVAVSLLNDRSKRLGDLLAGTYSQYERVGRTDRPVFTVPQPLEQWALTADVARMPDRLSRRIAQFLAQSGKLTPQTRARISRELANEAAPYVSPLPEIDAELFLAGVSAVRRDREYAALQLEAAGLDRLRPALTGLPNAFPDR</sequence>
<organism evidence="7 8">
    <name type="scientific">Conyzicola lurida</name>
    <dbReference type="NCBI Taxonomy" id="1172621"/>
    <lineage>
        <taxon>Bacteria</taxon>
        <taxon>Bacillati</taxon>
        <taxon>Actinomycetota</taxon>
        <taxon>Actinomycetes</taxon>
        <taxon>Micrococcales</taxon>
        <taxon>Microbacteriaceae</taxon>
        <taxon>Conyzicola</taxon>
    </lineage>
</organism>
<evidence type="ECO:0000256" key="3">
    <source>
        <dbReference type="ARBA" id="ARBA00022989"/>
    </source>
</evidence>
<dbReference type="PANTHER" id="PTHR38480:SF1">
    <property type="entry name" value="SLR0254 PROTEIN"/>
    <property type="match status" value="1"/>
</dbReference>
<dbReference type="PANTHER" id="PTHR38480">
    <property type="entry name" value="SLR0254 PROTEIN"/>
    <property type="match status" value="1"/>
</dbReference>
<evidence type="ECO:0000256" key="5">
    <source>
        <dbReference type="SAM" id="Phobius"/>
    </source>
</evidence>
<protein>
    <submittedName>
        <fullName evidence="7">Putative RDD family membrane protein YckC</fullName>
    </submittedName>
</protein>
<evidence type="ECO:0000313" key="8">
    <source>
        <dbReference type="Proteomes" id="UP000536685"/>
    </source>
</evidence>
<gene>
    <name evidence="7" type="ORF">HD599_002522</name>
</gene>
<keyword evidence="3 5" id="KW-1133">Transmembrane helix</keyword>
<dbReference type="RefSeq" id="WP_184238122.1">
    <property type="nucleotide sequence ID" value="NZ_JACHMJ010000001.1"/>
</dbReference>
<comment type="caution">
    <text evidence="7">The sequence shown here is derived from an EMBL/GenBank/DDBJ whole genome shotgun (WGS) entry which is preliminary data.</text>
</comment>
<dbReference type="Pfam" id="PF06271">
    <property type="entry name" value="RDD"/>
    <property type="match status" value="1"/>
</dbReference>
<dbReference type="EMBL" id="JACHMJ010000001">
    <property type="protein sequence ID" value="MBB5844199.1"/>
    <property type="molecule type" value="Genomic_DNA"/>
</dbReference>
<feature type="domain" description="RDD" evidence="6">
    <location>
        <begin position="32"/>
        <end position="162"/>
    </location>
</feature>
<keyword evidence="8" id="KW-1185">Reference proteome</keyword>
<dbReference type="AlphaFoldDB" id="A0A841ARZ8"/>
<feature type="transmembrane region" description="Helical" evidence="5">
    <location>
        <begin position="125"/>
        <end position="149"/>
    </location>
</feature>
<evidence type="ECO:0000259" key="6">
    <source>
        <dbReference type="Pfam" id="PF06271"/>
    </source>
</evidence>
<dbReference type="Proteomes" id="UP000536685">
    <property type="component" value="Unassembled WGS sequence"/>
</dbReference>
<evidence type="ECO:0000313" key="7">
    <source>
        <dbReference type="EMBL" id="MBB5844199.1"/>
    </source>
</evidence>
<evidence type="ECO:0000256" key="2">
    <source>
        <dbReference type="ARBA" id="ARBA00022692"/>
    </source>
</evidence>
<evidence type="ECO:0000256" key="1">
    <source>
        <dbReference type="ARBA" id="ARBA00004141"/>
    </source>
</evidence>
<dbReference type="GO" id="GO:0016020">
    <property type="term" value="C:membrane"/>
    <property type="evidence" value="ECO:0007669"/>
    <property type="project" value="UniProtKB-SubCell"/>
</dbReference>
<evidence type="ECO:0000256" key="4">
    <source>
        <dbReference type="ARBA" id="ARBA00023136"/>
    </source>
</evidence>
<feature type="transmembrane region" description="Helical" evidence="5">
    <location>
        <begin position="72"/>
        <end position="93"/>
    </location>
</feature>
<comment type="subcellular location">
    <subcellularLocation>
        <location evidence="1">Membrane</location>
        <topology evidence="1">Multi-pass membrane protein</topology>
    </subcellularLocation>
</comment>